<sequence>MYRSTDNNGKPVAATGTYIEPDNPWPGDGPRPATGLRAAAERNG</sequence>
<keyword evidence="2" id="KW-0378">Hydrolase</keyword>
<protein>
    <submittedName>
        <fullName evidence="2">Triacylglycerol lipase domain protein</fullName>
        <ecNumber evidence="2">3.1.1.3</ecNumber>
    </submittedName>
</protein>
<dbReference type="GO" id="GO:0004806">
    <property type="term" value="F:triacylglycerol lipase activity"/>
    <property type="evidence" value="ECO:0007669"/>
    <property type="project" value="UniProtKB-EC"/>
</dbReference>
<comment type="caution">
    <text evidence="2">The sequence shown here is derived from an EMBL/GenBank/DDBJ whole genome shotgun (WGS) entry which is preliminary data.</text>
</comment>
<reference evidence="2 3" key="1">
    <citation type="submission" date="2013-12" db="EMBL/GenBank/DDBJ databases">
        <authorList>
            <person name="Zelazny A."/>
            <person name="Olivier K."/>
            <person name="Holland S."/>
            <person name="Lenaerts A."/>
            <person name="Ordway D."/>
            <person name="DeGroote M.A."/>
            <person name="Parker T."/>
            <person name="Sizemore C."/>
            <person name="Tallon L.J."/>
            <person name="Sadzewicz L.K."/>
            <person name="Sengamalay N."/>
            <person name="Fraser C.M."/>
            <person name="Hine E."/>
            <person name="Shefchek K.A."/>
            <person name="Das S.P."/>
            <person name="Tettelin H."/>
        </authorList>
    </citation>
    <scope>NUCLEOTIDE SEQUENCE [LARGE SCALE GENOMIC DNA]</scope>
    <source>
        <strain evidence="2 3">1948</strain>
    </source>
</reference>
<dbReference type="EMBL" id="JAOH01000002">
    <property type="protein sequence ID" value="EUA64758.1"/>
    <property type="molecule type" value="Genomic_DNA"/>
</dbReference>
<gene>
    <name evidence="2" type="ORF">I542_4934</name>
</gene>
<accession>A0A829QQB6</accession>
<feature type="region of interest" description="Disordered" evidence="1">
    <location>
        <begin position="1"/>
        <end position="44"/>
    </location>
</feature>
<organism evidence="2 3">
    <name type="scientific">Mycobacteroides abscessus 1948</name>
    <dbReference type="NCBI Taxonomy" id="1299323"/>
    <lineage>
        <taxon>Bacteria</taxon>
        <taxon>Bacillati</taxon>
        <taxon>Actinomycetota</taxon>
        <taxon>Actinomycetes</taxon>
        <taxon>Mycobacteriales</taxon>
        <taxon>Mycobacteriaceae</taxon>
        <taxon>Mycobacteroides</taxon>
        <taxon>Mycobacteroides abscessus</taxon>
    </lineage>
</organism>
<evidence type="ECO:0000313" key="2">
    <source>
        <dbReference type="EMBL" id="EUA64758.1"/>
    </source>
</evidence>
<name>A0A829QQB6_9MYCO</name>
<evidence type="ECO:0000313" key="3">
    <source>
        <dbReference type="Proteomes" id="UP000021210"/>
    </source>
</evidence>
<proteinExistence type="predicted"/>
<dbReference type="EC" id="3.1.1.3" evidence="2"/>
<dbReference type="Gene3D" id="3.40.50.1820">
    <property type="entry name" value="alpha/beta hydrolase"/>
    <property type="match status" value="1"/>
</dbReference>
<dbReference type="Proteomes" id="UP000021210">
    <property type="component" value="Unassembled WGS sequence"/>
</dbReference>
<dbReference type="InterPro" id="IPR029058">
    <property type="entry name" value="AB_hydrolase_fold"/>
</dbReference>
<dbReference type="AlphaFoldDB" id="A0A829QQB6"/>
<evidence type="ECO:0000256" key="1">
    <source>
        <dbReference type="SAM" id="MobiDB-lite"/>
    </source>
</evidence>